<evidence type="ECO:0000313" key="5">
    <source>
        <dbReference type="Proteomes" id="UP000008983"/>
    </source>
</evidence>
<accession>G0QNT9</accession>
<dbReference type="InParanoid" id="G0QNT9"/>
<dbReference type="SMR" id="G0QNT9"/>
<dbReference type="Proteomes" id="UP000008983">
    <property type="component" value="Unassembled WGS sequence"/>
</dbReference>
<feature type="domain" description="ASCH" evidence="2">
    <location>
        <begin position="146"/>
        <end position="233"/>
    </location>
</feature>
<evidence type="ECO:0000259" key="2">
    <source>
        <dbReference type="Pfam" id="PF04266"/>
    </source>
</evidence>
<dbReference type="PANTHER" id="PTHR12963">
    <property type="entry name" value="THYROID RECEPTOR INTERACTING PROTEIN RELATED"/>
    <property type="match status" value="1"/>
</dbReference>
<dbReference type="OrthoDB" id="338816at2759"/>
<keyword evidence="1" id="KW-0175">Coiled coil</keyword>
<dbReference type="Pfam" id="PF04266">
    <property type="entry name" value="ASCH"/>
    <property type="match status" value="1"/>
</dbReference>
<feature type="coiled-coil region" evidence="1">
    <location>
        <begin position="308"/>
        <end position="335"/>
    </location>
</feature>
<feature type="domain" description="TRIP4/RQT4 C2HC5-type zinc finger" evidence="3">
    <location>
        <begin position="26"/>
        <end position="71"/>
    </location>
</feature>
<dbReference type="Pfam" id="PF06221">
    <property type="entry name" value="zf-C2HC5"/>
    <property type="match status" value="1"/>
</dbReference>
<gene>
    <name evidence="4" type="ORF">IMG5_061290</name>
</gene>
<dbReference type="FunFam" id="2.30.130.30:FF:000006">
    <property type="entry name" value="Putative_zinc_finger_motif_-_C2HC5-type /ASCH_domain_containing_protein_-_putative"/>
    <property type="match status" value="1"/>
</dbReference>
<dbReference type="GeneID" id="14909298"/>
<dbReference type="GO" id="GO:0005634">
    <property type="term" value="C:nucleus"/>
    <property type="evidence" value="ECO:0007669"/>
    <property type="project" value="InterPro"/>
</dbReference>
<dbReference type="AlphaFoldDB" id="G0QNT9"/>
<dbReference type="EMBL" id="GL983508">
    <property type="protein sequence ID" value="EGR33130.1"/>
    <property type="molecule type" value="Genomic_DNA"/>
</dbReference>
<reference evidence="4 5" key="1">
    <citation type="submission" date="2011-07" db="EMBL/GenBank/DDBJ databases">
        <authorList>
            <person name="Coyne R."/>
            <person name="Brami D."/>
            <person name="Johnson J."/>
            <person name="Hostetler J."/>
            <person name="Hannick L."/>
            <person name="Clark T."/>
            <person name="Cassidy-Hanley D."/>
            <person name="Inman J."/>
        </authorList>
    </citation>
    <scope>NUCLEOTIDE SEQUENCE [LARGE SCALE GENOMIC DNA]</scope>
    <source>
        <strain evidence="4 5">G5</strain>
    </source>
</reference>
<dbReference type="InterPro" id="IPR007374">
    <property type="entry name" value="ASCH_domain"/>
</dbReference>
<dbReference type="InterPro" id="IPR039128">
    <property type="entry name" value="TRIP4-like"/>
</dbReference>
<evidence type="ECO:0000313" key="4">
    <source>
        <dbReference type="EMBL" id="EGR33130.1"/>
    </source>
</evidence>
<dbReference type="SUPFAM" id="SSF88697">
    <property type="entry name" value="PUA domain-like"/>
    <property type="match status" value="1"/>
</dbReference>
<dbReference type="GO" id="GO:0045893">
    <property type="term" value="P:positive regulation of DNA-templated transcription"/>
    <property type="evidence" value="ECO:0007669"/>
    <property type="project" value="TreeGrafter"/>
</dbReference>
<protein>
    <submittedName>
        <fullName evidence="4">Thyroid hormone receptor interactor 4, putative</fullName>
    </submittedName>
</protein>
<dbReference type="GO" id="GO:0008270">
    <property type="term" value="F:zinc ion binding"/>
    <property type="evidence" value="ECO:0007669"/>
    <property type="project" value="InterPro"/>
</dbReference>
<dbReference type="GO" id="GO:0072344">
    <property type="term" value="P:rescue of stalled ribosome"/>
    <property type="evidence" value="ECO:0007669"/>
    <property type="project" value="InterPro"/>
</dbReference>
<evidence type="ECO:0000259" key="3">
    <source>
        <dbReference type="Pfam" id="PF06221"/>
    </source>
</evidence>
<name>G0QNT9_ICHMU</name>
<keyword evidence="5" id="KW-1185">Reference proteome</keyword>
<dbReference type="CDD" id="cd06554">
    <property type="entry name" value="ASCH_ASC-1_like"/>
    <property type="match status" value="1"/>
</dbReference>
<sequence>MDAVIVNQKKGKKKINLEAPLFPGRQFCQCHAQMHNLINNCLTCGRIICEQEGIGPCFFCGNEVLQKGQRADFGKDEEEFPEFQDPTSEPSCQQKGAIMRNEEFRKEIQAQIQKEIQESEQQFQAGEEIYDQPLYNINLDDEGKCLSMLQPWASLLIEGYKRFEGRYWNTEYKGVLWIHAGATIPTQEQIEEIENQYKEHYKGVQGMPPFPKRYPTGCLLGCIDLQGVLTREKYIANIPEKYREDSQCEYIFVVRNPKKLFYPIKMKGSKQIFDIPDDIRINCKSQLIRVPSLWYPWVAADIDIDLILGRAQEQILDEESKNQQEQNELKQVRKISNMTKEFMNSSEIHTKMTNFAKEIKVKMDAFGFMIAPFLNEQEIIQIVNYVKEKLNGTCNIGIQNVQSFQTESNFPCIEKITEYVTKTYCYFTEKKKSDCLKHLKEIDVFYLNQKQRRFSFQKEHFLIIILGCDYEIVVQDTSNYKTKNLNVDNGTFLLQLYDEKINIIYENPINANNNKQISKSIGLKENVLALAICFKQK</sequence>
<dbReference type="PANTHER" id="PTHR12963:SF4">
    <property type="entry name" value="ACTIVATING SIGNAL COINTEGRATOR 1"/>
    <property type="match status" value="1"/>
</dbReference>
<keyword evidence="4" id="KW-0675">Receptor</keyword>
<dbReference type="RefSeq" id="XP_004037116.1">
    <property type="nucleotide sequence ID" value="XM_004037068.1"/>
</dbReference>
<evidence type="ECO:0000256" key="1">
    <source>
        <dbReference type="SAM" id="Coils"/>
    </source>
</evidence>
<organism evidence="4 5">
    <name type="scientific">Ichthyophthirius multifiliis</name>
    <name type="common">White spot disease agent</name>
    <name type="synonym">Ich</name>
    <dbReference type="NCBI Taxonomy" id="5932"/>
    <lineage>
        <taxon>Eukaryota</taxon>
        <taxon>Sar</taxon>
        <taxon>Alveolata</taxon>
        <taxon>Ciliophora</taxon>
        <taxon>Intramacronucleata</taxon>
        <taxon>Oligohymenophorea</taxon>
        <taxon>Hymenostomatida</taxon>
        <taxon>Ophryoglenina</taxon>
        <taxon>Ichthyophthirius</taxon>
    </lineage>
</organism>
<proteinExistence type="predicted"/>
<dbReference type="InterPro" id="IPR009349">
    <property type="entry name" value="TRIP4/RQT4_C2HC5_Znf"/>
</dbReference>
<dbReference type="GO" id="GO:0180022">
    <property type="term" value="C:RQC-trigger complex"/>
    <property type="evidence" value="ECO:0007669"/>
    <property type="project" value="InterPro"/>
</dbReference>
<dbReference type="STRING" id="857967.G0QNT9"/>
<dbReference type="InterPro" id="IPR015947">
    <property type="entry name" value="PUA-like_sf"/>
</dbReference>
<dbReference type="Gene3D" id="2.30.130.30">
    <property type="entry name" value="Hypothetical protein"/>
    <property type="match status" value="1"/>
</dbReference>
<dbReference type="eggNOG" id="KOG2845">
    <property type="taxonomic scope" value="Eukaryota"/>
</dbReference>